<accession>A0A852X7H8</accession>
<dbReference type="GO" id="GO:0006637">
    <property type="term" value="P:acyl-CoA metabolic process"/>
    <property type="evidence" value="ECO:0007669"/>
    <property type="project" value="InterPro"/>
</dbReference>
<evidence type="ECO:0000259" key="3">
    <source>
        <dbReference type="Pfam" id="PF13622"/>
    </source>
</evidence>
<comment type="similarity">
    <text evidence="1">Belongs to the C/M/P thioester hydrolase family.</text>
</comment>
<dbReference type="PANTHER" id="PTHR11066:SF34">
    <property type="entry name" value="ACYL-COENZYME A THIOESTERASE 8"/>
    <property type="match status" value="1"/>
</dbReference>
<evidence type="ECO:0000259" key="4">
    <source>
        <dbReference type="Pfam" id="PF20789"/>
    </source>
</evidence>
<dbReference type="Proteomes" id="UP000592181">
    <property type="component" value="Unassembled WGS sequence"/>
</dbReference>
<dbReference type="SUPFAM" id="SSF54637">
    <property type="entry name" value="Thioesterase/thiol ester dehydrase-isomerase"/>
    <property type="match status" value="2"/>
</dbReference>
<dbReference type="InterPro" id="IPR049450">
    <property type="entry name" value="ACOT8-like_C"/>
</dbReference>
<evidence type="ECO:0000256" key="1">
    <source>
        <dbReference type="ARBA" id="ARBA00006538"/>
    </source>
</evidence>
<reference evidence="5 6" key="1">
    <citation type="submission" date="2020-07" db="EMBL/GenBank/DDBJ databases">
        <title>Sequencing the genomes of 1000 actinobacteria strains.</title>
        <authorList>
            <person name="Klenk H.-P."/>
        </authorList>
    </citation>
    <scope>NUCLEOTIDE SEQUENCE [LARGE SCALE GENOMIC DNA]</scope>
    <source>
        <strain evidence="5 6">DSM 24723</strain>
    </source>
</reference>
<dbReference type="EMBL" id="JACBZX010000001">
    <property type="protein sequence ID" value="NYG36224.1"/>
    <property type="molecule type" value="Genomic_DNA"/>
</dbReference>
<evidence type="ECO:0000256" key="2">
    <source>
        <dbReference type="ARBA" id="ARBA00022801"/>
    </source>
</evidence>
<sequence length="290" mass="31380">MERITVEQLWQMLTLRPDGEEGGELLLTAPDQGQPTDRVFGGLLLAQAVAAAGHDLPAGVVPLALNADFLSGVPVTGSNTWRVRALGGGRRMATRRVSLLDEHGDVGFTATVRLGEVRADLPSYRTVTPRQVPGPDGLVPLAERYGGDERLPAWWRIRRPVDLRHVEPPTFLTPVPERASEQSLWWRLDDGEVVGDPVRTAAVMAYASDMSLIEPAFRMTGSARHAGGSRILSLTHTMAFHELVDLTGWVQMDCAVPSLAHGRALGVGEMHVAGRHVASMSQLALVKLSS</sequence>
<keyword evidence="6" id="KW-1185">Reference proteome</keyword>
<dbReference type="GO" id="GO:0009062">
    <property type="term" value="P:fatty acid catabolic process"/>
    <property type="evidence" value="ECO:0007669"/>
    <property type="project" value="TreeGrafter"/>
</dbReference>
<gene>
    <name evidence="5" type="ORF">BJY28_000693</name>
</gene>
<dbReference type="InterPro" id="IPR049449">
    <property type="entry name" value="TesB_ACOT8-like_N"/>
</dbReference>
<organism evidence="5 6">
    <name type="scientific">Janibacter alkaliphilus</name>
    <dbReference type="NCBI Taxonomy" id="1069963"/>
    <lineage>
        <taxon>Bacteria</taxon>
        <taxon>Bacillati</taxon>
        <taxon>Actinomycetota</taxon>
        <taxon>Actinomycetes</taxon>
        <taxon>Micrococcales</taxon>
        <taxon>Intrasporangiaceae</taxon>
        <taxon>Janibacter</taxon>
    </lineage>
</organism>
<proteinExistence type="inferred from homology"/>
<dbReference type="CDD" id="cd03444">
    <property type="entry name" value="Thioesterase_II_repeat1"/>
    <property type="match status" value="1"/>
</dbReference>
<dbReference type="Pfam" id="PF13622">
    <property type="entry name" value="4HBT_3"/>
    <property type="match status" value="1"/>
</dbReference>
<dbReference type="InterPro" id="IPR003703">
    <property type="entry name" value="Acyl_CoA_thio"/>
</dbReference>
<evidence type="ECO:0000313" key="5">
    <source>
        <dbReference type="EMBL" id="NYG36224.1"/>
    </source>
</evidence>
<dbReference type="GO" id="GO:0047617">
    <property type="term" value="F:fatty acyl-CoA hydrolase activity"/>
    <property type="evidence" value="ECO:0007669"/>
    <property type="project" value="InterPro"/>
</dbReference>
<evidence type="ECO:0000313" key="6">
    <source>
        <dbReference type="Proteomes" id="UP000592181"/>
    </source>
</evidence>
<name>A0A852X7H8_9MICO</name>
<dbReference type="InterPro" id="IPR029069">
    <property type="entry name" value="HotDog_dom_sf"/>
</dbReference>
<protein>
    <submittedName>
        <fullName evidence="5">Acyl-CoA thioesterase II</fullName>
    </submittedName>
</protein>
<dbReference type="RefSeq" id="WP_179461773.1">
    <property type="nucleotide sequence ID" value="NZ_JACBZX010000001.1"/>
</dbReference>
<dbReference type="Pfam" id="PF20789">
    <property type="entry name" value="4HBT_3C"/>
    <property type="match status" value="1"/>
</dbReference>
<feature type="domain" description="Acyl-CoA thioesterase-like N-terminal HotDog" evidence="3">
    <location>
        <begin position="36"/>
        <end position="112"/>
    </location>
</feature>
<dbReference type="Gene3D" id="2.40.160.210">
    <property type="entry name" value="Acyl-CoA thioesterase, double hotdog domain"/>
    <property type="match status" value="1"/>
</dbReference>
<dbReference type="AlphaFoldDB" id="A0A852X7H8"/>
<dbReference type="PANTHER" id="PTHR11066">
    <property type="entry name" value="ACYL-COA THIOESTERASE"/>
    <property type="match status" value="1"/>
</dbReference>
<feature type="domain" description="Acyl-CoA thioesterase-like C-terminal" evidence="4">
    <location>
        <begin position="144"/>
        <end position="286"/>
    </location>
</feature>
<keyword evidence="2" id="KW-0378">Hydrolase</keyword>
<comment type="caution">
    <text evidence="5">The sequence shown here is derived from an EMBL/GenBank/DDBJ whole genome shotgun (WGS) entry which is preliminary data.</text>
</comment>
<dbReference type="InterPro" id="IPR042171">
    <property type="entry name" value="Acyl-CoA_hotdog"/>
</dbReference>